<name>A0ABS1YCU1_9ACTN</name>
<dbReference type="PROSITE" id="PS50995">
    <property type="entry name" value="HTH_MARR_2"/>
    <property type="match status" value="1"/>
</dbReference>
<dbReference type="InterPro" id="IPR000835">
    <property type="entry name" value="HTH_MarR-typ"/>
</dbReference>
<dbReference type="RefSeq" id="WP_203147593.1">
    <property type="nucleotide sequence ID" value="NZ_JAEVHL010000018.1"/>
</dbReference>
<dbReference type="Proteomes" id="UP000622245">
    <property type="component" value="Unassembled WGS sequence"/>
</dbReference>
<dbReference type="Gene3D" id="1.10.10.10">
    <property type="entry name" value="Winged helix-like DNA-binding domain superfamily/Winged helix DNA-binding domain"/>
    <property type="match status" value="1"/>
</dbReference>
<dbReference type="SMART" id="SM00347">
    <property type="entry name" value="HTH_MARR"/>
    <property type="match status" value="1"/>
</dbReference>
<proteinExistence type="predicted"/>
<reference evidence="2 3" key="1">
    <citation type="submission" date="2021-01" db="EMBL/GenBank/DDBJ databases">
        <title>Draft genome sequence of Micromonospora sp. strain STR1s_6.</title>
        <authorList>
            <person name="Karlyshev A."/>
            <person name="Jawad R."/>
        </authorList>
    </citation>
    <scope>NUCLEOTIDE SEQUENCE [LARGE SCALE GENOMIC DNA]</scope>
    <source>
        <strain evidence="2 3">STR1S-6</strain>
    </source>
</reference>
<dbReference type="InterPro" id="IPR036388">
    <property type="entry name" value="WH-like_DNA-bd_sf"/>
</dbReference>
<evidence type="ECO:0000259" key="1">
    <source>
        <dbReference type="PROSITE" id="PS50995"/>
    </source>
</evidence>
<feature type="domain" description="HTH marR-type" evidence="1">
    <location>
        <begin position="15"/>
        <end position="149"/>
    </location>
</feature>
<dbReference type="SUPFAM" id="SSF46785">
    <property type="entry name" value="Winged helix' DNA-binding domain"/>
    <property type="match status" value="1"/>
</dbReference>
<evidence type="ECO:0000313" key="2">
    <source>
        <dbReference type="EMBL" id="MBM0275199.1"/>
    </source>
</evidence>
<evidence type="ECO:0000313" key="3">
    <source>
        <dbReference type="Proteomes" id="UP000622245"/>
    </source>
</evidence>
<accession>A0ABS1YCU1</accession>
<dbReference type="PANTHER" id="PTHR33164">
    <property type="entry name" value="TRANSCRIPTIONAL REGULATOR, MARR FAMILY"/>
    <property type="match status" value="1"/>
</dbReference>
<keyword evidence="3" id="KW-1185">Reference proteome</keyword>
<sequence length="170" mass="18504">MKPYAEGGTPSTAAENELLDGLSALSRALVGITARSLGSLDAEVTLPQYRTLVILAARAPLRTVDLASSLGVHPSTATRMCNRLVRRNLVARRQQSDDRRVAWLTLTDGGKALVGDVMRHRTAEIRRLLKTANSGRPQTPTDLINALVTAAGEPAEELWWRHWEESSASP</sequence>
<dbReference type="PANTHER" id="PTHR33164:SF94">
    <property type="entry name" value="TRANSCRIPTIONAL REGULATORY PROTEIN-RELATED"/>
    <property type="match status" value="1"/>
</dbReference>
<dbReference type="InterPro" id="IPR039422">
    <property type="entry name" value="MarR/SlyA-like"/>
</dbReference>
<dbReference type="PRINTS" id="PR00598">
    <property type="entry name" value="HTHMARR"/>
</dbReference>
<dbReference type="InterPro" id="IPR036390">
    <property type="entry name" value="WH_DNA-bd_sf"/>
</dbReference>
<organism evidence="2 3">
    <name type="scientific">Micromonospora tarensis</name>
    <dbReference type="NCBI Taxonomy" id="2806100"/>
    <lineage>
        <taxon>Bacteria</taxon>
        <taxon>Bacillati</taxon>
        <taxon>Actinomycetota</taxon>
        <taxon>Actinomycetes</taxon>
        <taxon>Micromonosporales</taxon>
        <taxon>Micromonosporaceae</taxon>
        <taxon>Micromonospora</taxon>
    </lineage>
</organism>
<protein>
    <submittedName>
        <fullName evidence="2">MarR family transcriptional regulator</fullName>
    </submittedName>
</protein>
<dbReference type="EMBL" id="JAEVHL010000018">
    <property type="protein sequence ID" value="MBM0275199.1"/>
    <property type="molecule type" value="Genomic_DNA"/>
</dbReference>
<gene>
    <name evidence="2" type="ORF">JM949_06885</name>
</gene>
<comment type="caution">
    <text evidence="2">The sequence shown here is derived from an EMBL/GenBank/DDBJ whole genome shotgun (WGS) entry which is preliminary data.</text>
</comment>
<dbReference type="Pfam" id="PF01047">
    <property type="entry name" value="MarR"/>
    <property type="match status" value="1"/>
</dbReference>